<dbReference type="InterPro" id="IPR050529">
    <property type="entry name" value="CYP450_sterol_14alpha_dmase"/>
</dbReference>
<feature type="region of interest" description="Disordered" evidence="5">
    <location>
        <begin position="150"/>
        <end position="175"/>
    </location>
</feature>
<proteinExistence type="inferred from homology"/>
<evidence type="ECO:0000256" key="3">
    <source>
        <dbReference type="ARBA" id="ARBA00022723"/>
    </source>
</evidence>
<evidence type="ECO:0000313" key="7">
    <source>
        <dbReference type="Proteomes" id="UP001600888"/>
    </source>
</evidence>
<keyword evidence="3" id="KW-0479">Metal-binding</keyword>
<dbReference type="SUPFAM" id="SSF48264">
    <property type="entry name" value="Cytochrome P450"/>
    <property type="match status" value="1"/>
</dbReference>
<dbReference type="InterPro" id="IPR001128">
    <property type="entry name" value="Cyt_P450"/>
</dbReference>
<dbReference type="InterPro" id="IPR036396">
    <property type="entry name" value="Cyt_P450_sf"/>
</dbReference>
<reference evidence="6 7" key="1">
    <citation type="submission" date="2024-03" db="EMBL/GenBank/DDBJ databases">
        <title>A high-quality draft genome sequence of Diaporthe vaccinii, a causative agent of upright dieback and viscid rot disease in cranberry plants.</title>
        <authorList>
            <person name="Sarrasin M."/>
            <person name="Lang B.F."/>
            <person name="Burger G."/>
        </authorList>
    </citation>
    <scope>NUCLEOTIDE SEQUENCE [LARGE SCALE GENOMIC DNA]</scope>
    <source>
        <strain evidence="6 7">IS7</strain>
    </source>
</reference>
<evidence type="ECO:0000256" key="4">
    <source>
        <dbReference type="ARBA" id="ARBA00023004"/>
    </source>
</evidence>
<sequence length="205" mass="22688">MMMERFWMLLGAAGQDKSSVASADLALIWASVTNVVPSSVTLALHIFKSTEILASLRASLDQLPDTPSCKELEAIPLLSSMYAETLRFGVQIHIPRNVPHHELEVGGVRIQKNKLVMANTWLAHMDEAVWNTNGGKRPLDEFCAERFLVDPEDPSSGPAKERVSATPNQKSNNDRVRFSTDGLEGGWIPFGGRAALHFYHHREIG</sequence>
<keyword evidence="7" id="KW-1185">Reference proteome</keyword>
<comment type="caution">
    <text evidence="6">The sequence shown here is derived from an EMBL/GenBank/DDBJ whole genome shotgun (WGS) entry which is preliminary data.</text>
</comment>
<comment type="similarity">
    <text evidence="1">Belongs to the cytochrome P450 family.</text>
</comment>
<dbReference type="PANTHER" id="PTHR24304:SF2">
    <property type="entry name" value="24-HYDROXYCHOLESTEROL 7-ALPHA-HYDROXYLASE"/>
    <property type="match status" value="1"/>
</dbReference>
<name>A0ABR4ETH6_9PEZI</name>
<gene>
    <name evidence="6" type="ORF">FJTKL_07482</name>
</gene>
<evidence type="ECO:0000256" key="1">
    <source>
        <dbReference type="ARBA" id="ARBA00010617"/>
    </source>
</evidence>
<protein>
    <submittedName>
        <fullName evidence="6">Uncharacterized protein</fullName>
    </submittedName>
</protein>
<dbReference type="EMBL" id="JBAWTH010000028">
    <property type="protein sequence ID" value="KAL2285752.1"/>
    <property type="molecule type" value="Genomic_DNA"/>
</dbReference>
<dbReference type="Gene3D" id="1.10.630.10">
    <property type="entry name" value="Cytochrome P450"/>
    <property type="match status" value="1"/>
</dbReference>
<evidence type="ECO:0000256" key="2">
    <source>
        <dbReference type="ARBA" id="ARBA00022617"/>
    </source>
</evidence>
<dbReference type="PANTHER" id="PTHR24304">
    <property type="entry name" value="CYTOCHROME P450 FAMILY 7"/>
    <property type="match status" value="1"/>
</dbReference>
<dbReference type="Proteomes" id="UP001600888">
    <property type="component" value="Unassembled WGS sequence"/>
</dbReference>
<evidence type="ECO:0000313" key="6">
    <source>
        <dbReference type="EMBL" id="KAL2285752.1"/>
    </source>
</evidence>
<keyword evidence="4" id="KW-0408">Iron</keyword>
<evidence type="ECO:0000256" key="5">
    <source>
        <dbReference type="SAM" id="MobiDB-lite"/>
    </source>
</evidence>
<organism evidence="6 7">
    <name type="scientific">Diaporthe vaccinii</name>
    <dbReference type="NCBI Taxonomy" id="105482"/>
    <lineage>
        <taxon>Eukaryota</taxon>
        <taxon>Fungi</taxon>
        <taxon>Dikarya</taxon>
        <taxon>Ascomycota</taxon>
        <taxon>Pezizomycotina</taxon>
        <taxon>Sordariomycetes</taxon>
        <taxon>Sordariomycetidae</taxon>
        <taxon>Diaporthales</taxon>
        <taxon>Diaporthaceae</taxon>
        <taxon>Diaporthe</taxon>
        <taxon>Diaporthe eres species complex</taxon>
    </lineage>
</organism>
<dbReference type="Pfam" id="PF00067">
    <property type="entry name" value="p450"/>
    <property type="match status" value="1"/>
</dbReference>
<accession>A0ABR4ETH6</accession>
<keyword evidence="2" id="KW-0349">Heme</keyword>